<dbReference type="Proteomes" id="UP000070444">
    <property type="component" value="Unassembled WGS sequence"/>
</dbReference>
<dbReference type="GO" id="GO:0016020">
    <property type="term" value="C:membrane"/>
    <property type="evidence" value="ECO:0007669"/>
    <property type="project" value="InterPro"/>
</dbReference>
<evidence type="ECO:0000313" key="2">
    <source>
        <dbReference type="EMBL" id="KXN69549.1"/>
    </source>
</evidence>
<dbReference type="EMBL" id="KQ964530">
    <property type="protein sequence ID" value="KXN69549.1"/>
    <property type="molecule type" value="Genomic_DNA"/>
</dbReference>
<evidence type="ECO:0000313" key="3">
    <source>
        <dbReference type="Proteomes" id="UP000070444"/>
    </source>
</evidence>
<name>A0A137P3M7_CONC2</name>
<dbReference type="GO" id="GO:0017119">
    <property type="term" value="C:Golgi transport complex"/>
    <property type="evidence" value="ECO:0007669"/>
    <property type="project" value="TreeGrafter"/>
</dbReference>
<feature type="domain" description="COG complex component COG2 C-terminal" evidence="1">
    <location>
        <begin position="439"/>
        <end position="555"/>
    </location>
</feature>
<dbReference type="AlphaFoldDB" id="A0A137P3M7"/>
<organism evidence="2 3">
    <name type="scientific">Conidiobolus coronatus (strain ATCC 28846 / CBS 209.66 / NRRL 28638)</name>
    <name type="common">Delacroixia coronata</name>
    <dbReference type="NCBI Taxonomy" id="796925"/>
    <lineage>
        <taxon>Eukaryota</taxon>
        <taxon>Fungi</taxon>
        <taxon>Fungi incertae sedis</taxon>
        <taxon>Zoopagomycota</taxon>
        <taxon>Entomophthoromycotina</taxon>
        <taxon>Entomophthoromycetes</taxon>
        <taxon>Entomophthorales</taxon>
        <taxon>Ancylistaceae</taxon>
        <taxon>Conidiobolus</taxon>
    </lineage>
</organism>
<dbReference type="PANTHER" id="PTHR12961">
    <property type="entry name" value="CONSERVED OLIGOMERIC GOLGI COMPLEX COMPONENT 2"/>
    <property type="match status" value="1"/>
</dbReference>
<gene>
    <name evidence="2" type="ORF">CONCODRAFT_165603</name>
</gene>
<evidence type="ECO:0000259" key="1">
    <source>
        <dbReference type="Pfam" id="PF12022"/>
    </source>
</evidence>
<proteinExistence type="predicted"/>
<dbReference type="GO" id="GO:0007030">
    <property type="term" value="P:Golgi organization"/>
    <property type="evidence" value="ECO:0007669"/>
    <property type="project" value="InterPro"/>
</dbReference>
<dbReference type="PANTHER" id="PTHR12961:SF0">
    <property type="entry name" value="CONSERVED OLIGOMERIC GOLGI COMPLEX SUBUNIT 2"/>
    <property type="match status" value="1"/>
</dbReference>
<keyword evidence="3" id="KW-1185">Reference proteome</keyword>
<dbReference type="STRING" id="796925.A0A137P3M7"/>
<dbReference type="OMA" id="TFIDKCM"/>
<dbReference type="GO" id="GO:0006891">
    <property type="term" value="P:intra-Golgi vesicle-mediated transport"/>
    <property type="evidence" value="ECO:0007669"/>
    <property type="project" value="TreeGrafter"/>
</dbReference>
<dbReference type="InterPro" id="IPR024603">
    <property type="entry name" value="COG_complex_COG2_C"/>
</dbReference>
<dbReference type="OrthoDB" id="332281at2759"/>
<protein>
    <recommendedName>
        <fullName evidence="1">COG complex component COG2 C-terminal domain-containing protein</fullName>
    </recommendedName>
</protein>
<sequence>MTRIAFSLNRATLVSEGSTYDAKNFNPSLFLTARPGSSLEDLEIELVKLKENYELELTNLIRSDYMNLLKLLKKLNLFEDSNILETIDNLLKKLSLYSKYSLEEINLEKESLNSILNDRQTHRAKKNTLKSQLNLFQLIIKLENLTQVKSTFYTNAAFYCNDKQLERVCIEINSYLSLSQSNSELAIIKELQARFHISYQWVLDSLKSRFINGCLSYFDSQPANFGGEILNFDRGLLSFKYCCRMFNLTQSNHELEQIFVKQFLEPKYIKIVNNFLLNNFNLDKFYADILEFYQTTLRRILYLAASKNMNEGDLWIDSVFTSLNQTMLQHFGRNTNYPLLGTSIINPKVFQVNFNLTLKFLEDFEVLLPNLDVVIKFRQSSIYDQFLNNFKFDRYRKIMFKNLVIQLDGCFPSNFNELNNPQFSISSDYKKSFGLLVDKKFNYAPGYLTLWGVGNNWSSEAYINLITNSFWKLSLQTIRRYDYWLESCIRNHKQNKLEIEKKIKVHLLSDATNLIEGIKAIFLKFIHPKLLPYLILEDESSQFEYIIKRLTNQIQIKSKLIQNEL</sequence>
<accession>A0A137P3M7</accession>
<dbReference type="GO" id="GO:0015031">
    <property type="term" value="P:protein transport"/>
    <property type="evidence" value="ECO:0007669"/>
    <property type="project" value="InterPro"/>
</dbReference>
<dbReference type="Pfam" id="PF12022">
    <property type="entry name" value="COG2_C"/>
    <property type="match status" value="1"/>
</dbReference>
<reference evidence="2 3" key="1">
    <citation type="journal article" date="2015" name="Genome Biol. Evol.">
        <title>Phylogenomic analyses indicate that early fungi evolved digesting cell walls of algal ancestors of land plants.</title>
        <authorList>
            <person name="Chang Y."/>
            <person name="Wang S."/>
            <person name="Sekimoto S."/>
            <person name="Aerts A.L."/>
            <person name="Choi C."/>
            <person name="Clum A."/>
            <person name="LaButti K.M."/>
            <person name="Lindquist E.A."/>
            <person name="Yee Ngan C."/>
            <person name="Ohm R.A."/>
            <person name="Salamov A.A."/>
            <person name="Grigoriev I.V."/>
            <person name="Spatafora J.W."/>
            <person name="Berbee M.L."/>
        </authorList>
    </citation>
    <scope>NUCLEOTIDE SEQUENCE [LARGE SCALE GENOMIC DNA]</scope>
    <source>
        <strain evidence="2 3">NRRL 28638</strain>
    </source>
</reference>
<dbReference type="InterPro" id="IPR009316">
    <property type="entry name" value="COG2"/>
</dbReference>